<dbReference type="AlphaFoldDB" id="A0A7W6K416"/>
<dbReference type="RefSeq" id="WP_183793912.1">
    <property type="nucleotide sequence ID" value="NZ_JACIDU010000015.1"/>
</dbReference>
<evidence type="ECO:0000313" key="1">
    <source>
        <dbReference type="EMBL" id="MBB4104835.1"/>
    </source>
</evidence>
<evidence type="ECO:0000313" key="2">
    <source>
        <dbReference type="Proteomes" id="UP000584824"/>
    </source>
</evidence>
<name>A0A7W6K416_9HYPH</name>
<proteinExistence type="predicted"/>
<dbReference type="Proteomes" id="UP000584824">
    <property type="component" value="Unassembled WGS sequence"/>
</dbReference>
<accession>A0A7W6K416</accession>
<comment type="caution">
    <text evidence="1">The sequence shown here is derived from an EMBL/GenBank/DDBJ whole genome shotgun (WGS) entry which is preliminary data.</text>
</comment>
<gene>
    <name evidence="1" type="ORF">GGQ66_003417</name>
</gene>
<organism evidence="1 2">
    <name type="scientific">Allorhizobium borbori</name>
    <dbReference type="NCBI Taxonomy" id="485907"/>
    <lineage>
        <taxon>Bacteria</taxon>
        <taxon>Pseudomonadati</taxon>
        <taxon>Pseudomonadota</taxon>
        <taxon>Alphaproteobacteria</taxon>
        <taxon>Hyphomicrobiales</taxon>
        <taxon>Rhizobiaceae</taxon>
        <taxon>Rhizobium/Agrobacterium group</taxon>
        <taxon>Allorhizobium</taxon>
    </lineage>
</organism>
<reference evidence="1 2" key="1">
    <citation type="submission" date="2020-08" db="EMBL/GenBank/DDBJ databases">
        <title>Genomic Encyclopedia of Type Strains, Phase IV (KMG-IV): sequencing the most valuable type-strain genomes for metagenomic binning, comparative biology and taxonomic classification.</title>
        <authorList>
            <person name="Goeker M."/>
        </authorList>
    </citation>
    <scope>NUCLEOTIDE SEQUENCE [LARGE SCALE GENOMIC DNA]</scope>
    <source>
        <strain evidence="1 2">DSM 26385</strain>
    </source>
</reference>
<keyword evidence="2" id="KW-1185">Reference proteome</keyword>
<dbReference type="Pfam" id="PF14247">
    <property type="entry name" value="DUF4344"/>
    <property type="match status" value="2"/>
</dbReference>
<sequence length="292" mass="32751">MSDLSVLRAGLAGLIGLVGASLLAGGNAAAAETRRPPIYKKITKEQADEADQFALNNAIATVFHEAGHMLISEFSLPVLGREEDAADSLAVMLLLEGEDEDLNSIVEDFANVWFLTAGLEESREEDLAVWDSHGLSEQRAYNVVCLMLGKDEKRFKEFAESIEFPSYRREQCKGEYQELVASWGRVLAPHEADKNDTIDFTIRYQPTNDRRLAYFREMAEENEVLETVAAAFTGVFKLKDGIKLTARACGEPNAYWDSDAREMTLCYEDLQQSAQLDAQWYIDNPDEDEDEE</sequence>
<evidence type="ECO:0008006" key="3">
    <source>
        <dbReference type="Google" id="ProtNLM"/>
    </source>
</evidence>
<protein>
    <recommendedName>
        <fullName evidence="3">Metallopeptidase</fullName>
    </recommendedName>
</protein>
<dbReference type="InterPro" id="IPR025644">
    <property type="entry name" value="DUF4344"/>
</dbReference>
<dbReference type="EMBL" id="JACIDU010000015">
    <property type="protein sequence ID" value="MBB4104835.1"/>
    <property type="molecule type" value="Genomic_DNA"/>
</dbReference>